<reference evidence="7 8" key="1">
    <citation type="submission" date="2019-05" db="EMBL/GenBank/DDBJ databases">
        <title>Another draft genome of Portunus trituberculatus and its Hox gene families provides insights of decapod evolution.</title>
        <authorList>
            <person name="Jeong J.-H."/>
            <person name="Song I."/>
            <person name="Kim S."/>
            <person name="Choi T."/>
            <person name="Kim D."/>
            <person name="Ryu S."/>
            <person name="Kim W."/>
        </authorList>
    </citation>
    <scope>NUCLEOTIDE SEQUENCE [LARGE SCALE GENOMIC DNA]</scope>
    <source>
        <tissue evidence="7">Muscle</tissue>
    </source>
</reference>
<evidence type="ECO:0000256" key="1">
    <source>
        <dbReference type="ARBA" id="ARBA00000971"/>
    </source>
</evidence>
<dbReference type="PANTHER" id="PTHR10516">
    <property type="entry name" value="PEPTIDYL-PROLYL CIS-TRANS ISOMERASE"/>
    <property type="match status" value="1"/>
</dbReference>
<dbReference type="Gene3D" id="3.10.50.40">
    <property type="match status" value="1"/>
</dbReference>
<evidence type="ECO:0000256" key="2">
    <source>
        <dbReference type="ARBA" id="ARBA00013194"/>
    </source>
</evidence>
<dbReference type="InterPro" id="IPR050689">
    <property type="entry name" value="FKBP-type_PPIase"/>
</dbReference>
<keyword evidence="3 5" id="KW-0697">Rotamase</keyword>
<protein>
    <recommendedName>
        <fullName evidence="2 5">peptidylprolyl isomerase</fullName>
        <ecNumber evidence="2 5">5.2.1.8</ecNumber>
    </recommendedName>
</protein>
<evidence type="ECO:0000256" key="5">
    <source>
        <dbReference type="PROSITE-ProRule" id="PRU00277"/>
    </source>
</evidence>
<dbReference type="InterPro" id="IPR046357">
    <property type="entry name" value="PPIase_dom_sf"/>
</dbReference>
<dbReference type="InterPro" id="IPR001179">
    <property type="entry name" value="PPIase_FKBP_dom"/>
</dbReference>
<dbReference type="EC" id="5.2.1.8" evidence="2 5"/>
<organism evidence="7 8">
    <name type="scientific">Portunus trituberculatus</name>
    <name type="common">Swimming crab</name>
    <name type="synonym">Neptunus trituberculatus</name>
    <dbReference type="NCBI Taxonomy" id="210409"/>
    <lineage>
        <taxon>Eukaryota</taxon>
        <taxon>Metazoa</taxon>
        <taxon>Ecdysozoa</taxon>
        <taxon>Arthropoda</taxon>
        <taxon>Crustacea</taxon>
        <taxon>Multicrustacea</taxon>
        <taxon>Malacostraca</taxon>
        <taxon>Eumalacostraca</taxon>
        <taxon>Eucarida</taxon>
        <taxon>Decapoda</taxon>
        <taxon>Pleocyemata</taxon>
        <taxon>Brachyura</taxon>
        <taxon>Eubrachyura</taxon>
        <taxon>Portunoidea</taxon>
        <taxon>Portunidae</taxon>
        <taxon>Portuninae</taxon>
        <taxon>Portunus</taxon>
    </lineage>
</organism>
<comment type="caution">
    <text evidence="7">The sequence shown here is derived from an EMBL/GenBank/DDBJ whole genome shotgun (WGS) entry which is preliminary data.</text>
</comment>
<evidence type="ECO:0000259" key="6">
    <source>
        <dbReference type="PROSITE" id="PS50059"/>
    </source>
</evidence>
<dbReference type="EMBL" id="VSRR010015393">
    <property type="protein sequence ID" value="MPC58122.1"/>
    <property type="molecule type" value="Genomic_DNA"/>
</dbReference>
<comment type="catalytic activity">
    <reaction evidence="1 5">
        <text>[protein]-peptidylproline (omega=180) = [protein]-peptidylproline (omega=0)</text>
        <dbReference type="Rhea" id="RHEA:16237"/>
        <dbReference type="Rhea" id="RHEA-COMP:10747"/>
        <dbReference type="Rhea" id="RHEA-COMP:10748"/>
        <dbReference type="ChEBI" id="CHEBI:83833"/>
        <dbReference type="ChEBI" id="CHEBI:83834"/>
        <dbReference type="EC" id="5.2.1.8"/>
    </reaction>
</comment>
<dbReference type="OrthoDB" id="433738at2759"/>
<dbReference type="Proteomes" id="UP000324222">
    <property type="component" value="Unassembled WGS sequence"/>
</dbReference>
<evidence type="ECO:0000256" key="4">
    <source>
        <dbReference type="ARBA" id="ARBA00023235"/>
    </source>
</evidence>
<gene>
    <name evidence="7" type="primary">FKBP4_1</name>
    <name evidence="7" type="ORF">E2C01_052117</name>
</gene>
<dbReference type="PROSITE" id="PS50059">
    <property type="entry name" value="FKBP_PPIASE"/>
    <property type="match status" value="1"/>
</dbReference>
<sequence length="121" mass="13519">MAGEQAAVDITPNKDGGVLKQVLQSGEGEEGPLHGDKVYVHYVGTLLEDGSKFDSSRDRGERFSFTLGKGKKINYTSTASLQQGDHYQHLLIGTRRETHCDLIFFLSFLEFKLYSSTYHAM</sequence>
<evidence type="ECO:0000313" key="8">
    <source>
        <dbReference type="Proteomes" id="UP000324222"/>
    </source>
</evidence>
<feature type="domain" description="PPIase FKBP-type" evidence="6">
    <location>
        <begin position="35"/>
        <end position="97"/>
    </location>
</feature>
<dbReference type="PANTHER" id="PTHR10516:SF443">
    <property type="entry name" value="FK506-BINDING PROTEIN 59-RELATED"/>
    <property type="match status" value="1"/>
</dbReference>
<dbReference type="GO" id="GO:0003755">
    <property type="term" value="F:peptidyl-prolyl cis-trans isomerase activity"/>
    <property type="evidence" value="ECO:0007669"/>
    <property type="project" value="UniProtKB-KW"/>
</dbReference>
<proteinExistence type="predicted"/>
<keyword evidence="4 5" id="KW-0413">Isomerase</keyword>
<name>A0A5B7GGQ0_PORTR</name>
<dbReference type="Pfam" id="PF00254">
    <property type="entry name" value="FKBP_C"/>
    <property type="match status" value="1"/>
</dbReference>
<keyword evidence="8" id="KW-1185">Reference proteome</keyword>
<dbReference type="SUPFAM" id="SSF54534">
    <property type="entry name" value="FKBP-like"/>
    <property type="match status" value="1"/>
</dbReference>
<evidence type="ECO:0000313" key="7">
    <source>
        <dbReference type="EMBL" id="MPC58122.1"/>
    </source>
</evidence>
<dbReference type="AlphaFoldDB" id="A0A5B7GGQ0"/>
<evidence type="ECO:0000256" key="3">
    <source>
        <dbReference type="ARBA" id="ARBA00023110"/>
    </source>
</evidence>
<accession>A0A5B7GGQ0</accession>